<protein>
    <recommendedName>
        <fullName evidence="4 13">Homoserine kinase</fullName>
        <shortName evidence="13">HK</shortName>
        <shortName evidence="13">HSK</shortName>
        <ecNumber evidence="3 13">2.7.1.39</ecNumber>
    </recommendedName>
</protein>
<dbReference type="EMBL" id="JACWEZ010000005">
    <property type="protein sequence ID" value="MBD1222985.1"/>
    <property type="molecule type" value="Genomic_DNA"/>
</dbReference>
<dbReference type="InterPro" id="IPR013750">
    <property type="entry name" value="GHMP_kinase_C_dom"/>
</dbReference>
<evidence type="ECO:0000256" key="8">
    <source>
        <dbReference type="ARBA" id="ARBA00022741"/>
    </source>
</evidence>
<dbReference type="Pfam" id="PF00288">
    <property type="entry name" value="GHMP_kinases_N"/>
    <property type="match status" value="1"/>
</dbReference>
<reference evidence="17 19" key="2">
    <citation type="submission" date="2020-09" db="EMBL/GenBank/DDBJ databases">
        <title>Draft Genome Sequences of Oil-Oxidizing Bacteria Halomonas titanicae, Marinobacter lutaoensis, and Virgibacillus halodenitrificans Isolated from Highly Saline Environments.</title>
        <authorList>
            <person name="Grouzdev D.S."/>
            <person name="Sokolova D.S."/>
            <person name="Semenova E.M."/>
            <person name="Borzenkov I.A."/>
            <person name="Bidzhieva S.K."/>
            <person name="Poltaraus A.B."/>
            <person name="Nazina T.N."/>
        </authorList>
    </citation>
    <scope>NUCLEOTIDE SEQUENCE [LARGE SCALE GENOMIC DNA]</scope>
    <source>
        <strain evidence="17 19">VKM B-3472D</strain>
    </source>
</reference>
<name>A0AAC9NJL0_VIRHA</name>
<comment type="pathway">
    <text evidence="1 13">Amino-acid biosynthesis; L-threonine biosynthesis; L-threonine from L-aspartate: step 4/5.</text>
</comment>
<comment type="catalytic activity">
    <reaction evidence="11 13">
        <text>L-homoserine + ATP = O-phospho-L-homoserine + ADP + H(+)</text>
        <dbReference type="Rhea" id="RHEA:13985"/>
        <dbReference type="ChEBI" id="CHEBI:15378"/>
        <dbReference type="ChEBI" id="CHEBI:30616"/>
        <dbReference type="ChEBI" id="CHEBI:57476"/>
        <dbReference type="ChEBI" id="CHEBI:57590"/>
        <dbReference type="ChEBI" id="CHEBI:456216"/>
        <dbReference type="EC" id="2.7.1.39"/>
    </reaction>
</comment>
<organism evidence="16 18">
    <name type="scientific">Virgibacillus halodenitrificans</name>
    <name type="common">Bacillus halodenitrificans</name>
    <dbReference type="NCBI Taxonomy" id="1482"/>
    <lineage>
        <taxon>Bacteria</taxon>
        <taxon>Bacillati</taxon>
        <taxon>Bacillota</taxon>
        <taxon>Bacilli</taxon>
        <taxon>Bacillales</taxon>
        <taxon>Bacillaceae</taxon>
        <taxon>Virgibacillus</taxon>
    </lineage>
</organism>
<evidence type="ECO:0000256" key="13">
    <source>
        <dbReference type="HAMAP-Rule" id="MF_00384"/>
    </source>
</evidence>
<feature type="domain" description="GHMP kinase N-terminal" evidence="14">
    <location>
        <begin position="59"/>
        <end position="140"/>
    </location>
</feature>
<dbReference type="InterPro" id="IPR006204">
    <property type="entry name" value="GHMP_kinase_N_dom"/>
</dbReference>
<accession>A0AAC9NJL0</accession>
<dbReference type="AlphaFoldDB" id="A0AAC9NJL0"/>
<feature type="domain" description="GHMP kinase C-terminal" evidence="15">
    <location>
        <begin position="201"/>
        <end position="274"/>
    </location>
</feature>
<reference evidence="16 18" key="1">
    <citation type="submission" date="2016-11" db="EMBL/GenBank/DDBJ databases">
        <title>Complete genome sequencing of Virgibacillus halodenitrificans PDB-F2.</title>
        <authorList>
            <person name="Sun Z."/>
            <person name="Zhou Y."/>
            <person name="Li H."/>
        </authorList>
    </citation>
    <scope>NUCLEOTIDE SEQUENCE [LARGE SCALE GENOMIC DNA]</scope>
    <source>
        <strain evidence="16 18">PDB-F2</strain>
    </source>
</reference>
<dbReference type="EC" id="2.7.1.39" evidence="3 13"/>
<dbReference type="KEGG" id="vhl:BME96_01495"/>
<dbReference type="InterPro" id="IPR020568">
    <property type="entry name" value="Ribosomal_Su5_D2-typ_SF"/>
</dbReference>
<evidence type="ECO:0000256" key="9">
    <source>
        <dbReference type="ARBA" id="ARBA00022777"/>
    </source>
</evidence>
<sequence length="296" mass="32448">MMNFKLSVPASTANLGPAFDSAGLAVQLYLHLNVEQSDRWEFVHTTKLLPDCLTYEEHFIYQIAQRTAERYQQNLPPAKVTISSDIPLARGLGSSASAVVAGIELANQLCKLSLSQKDKLQIGTEIEGHPDNIAAALLGGLVITAKLTEDDLEYVHLSDIDLDTVVYIPHVELKTEAARKVIPDHFSKNQATTASSISNVMVAALINGDYEQAGKLMERDGFHEPFRAELIPNYQQIKLLAKEHGAFGTVISGAGPTMISFASKERGDQLAKKMGPLLPEHQVRMVEIDRVGLQVY</sequence>
<feature type="binding site" evidence="13">
    <location>
        <begin position="87"/>
        <end position="97"/>
    </location>
    <ligand>
        <name>ATP</name>
        <dbReference type="ChEBI" id="CHEBI:30616"/>
    </ligand>
</feature>
<dbReference type="Gene3D" id="3.30.230.10">
    <property type="match status" value="1"/>
</dbReference>
<comment type="similarity">
    <text evidence="2 13">Belongs to the GHMP kinase family. Homoserine kinase subfamily.</text>
</comment>
<dbReference type="GeneID" id="71513052"/>
<evidence type="ECO:0000256" key="12">
    <source>
        <dbReference type="ARBA" id="ARBA00049954"/>
    </source>
</evidence>
<dbReference type="InterPro" id="IPR000870">
    <property type="entry name" value="Homoserine_kinase"/>
</dbReference>
<evidence type="ECO:0000256" key="7">
    <source>
        <dbReference type="ARBA" id="ARBA00022697"/>
    </source>
</evidence>
<keyword evidence="8 13" id="KW-0547">Nucleotide-binding</keyword>
<dbReference type="HAMAP" id="MF_00384">
    <property type="entry name" value="Homoser_kinase"/>
    <property type="match status" value="1"/>
</dbReference>
<evidence type="ECO:0000256" key="10">
    <source>
        <dbReference type="ARBA" id="ARBA00022840"/>
    </source>
</evidence>
<evidence type="ECO:0000256" key="6">
    <source>
        <dbReference type="ARBA" id="ARBA00022679"/>
    </source>
</evidence>
<dbReference type="InterPro" id="IPR036554">
    <property type="entry name" value="GHMP_kinase_C_sf"/>
</dbReference>
<keyword evidence="5 13" id="KW-0028">Amino-acid biosynthesis</keyword>
<keyword evidence="13" id="KW-0963">Cytoplasm</keyword>
<dbReference type="GO" id="GO:0009088">
    <property type="term" value="P:threonine biosynthetic process"/>
    <property type="evidence" value="ECO:0007669"/>
    <property type="project" value="UniProtKB-UniRule"/>
</dbReference>
<dbReference type="PIRSF" id="PIRSF000676">
    <property type="entry name" value="Homoser_kin"/>
    <property type="match status" value="1"/>
</dbReference>
<evidence type="ECO:0000256" key="5">
    <source>
        <dbReference type="ARBA" id="ARBA00022605"/>
    </source>
</evidence>
<evidence type="ECO:0000256" key="2">
    <source>
        <dbReference type="ARBA" id="ARBA00007370"/>
    </source>
</evidence>
<dbReference type="SUPFAM" id="SSF54211">
    <property type="entry name" value="Ribosomal protein S5 domain 2-like"/>
    <property type="match status" value="1"/>
</dbReference>
<keyword evidence="10 13" id="KW-0067">ATP-binding</keyword>
<comment type="subcellular location">
    <subcellularLocation>
        <location evidence="13">Cytoplasm</location>
    </subcellularLocation>
</comment>
<keyword evidence="9 13" id="KW-0418">Kinase</keyword>
<evidence type="ECO:0000313" key="19">
    <source>
        <dbReference type="Proteomes" id="UP000621631"/>
    </source>
</evidence>
<evidence type="ECO:0000256" key="4">
    <source>
        <dbReference type="ARBA" id="ARBA00017858"/>
    </source>
</evidence>
<gene>
    <name evidence="13" type="primary">thrB</name>
    <name evidence="16" type="ORF">BME96_01495</name>
    <name evidence="17" type="ORF">IC602_10255</name>
</gene>
<proteinExistence type="inferred from homology"/>
<evidence type="ECO:0000259" key="15">
    <source>
        <dbReference type="Pfam" id="PF08544"/>
    </source>
</evidence>
<dbReference type="Proteomes" id="UP000621631">
    <property type="component" value="Unassembled WGS sequence"/>
</dbReference>
<keyword evidence="6 13" id="KW-0808">Transferase</keyword>
<keyword evidence="19" id="KW-1185">Reference proteome</keyword>
<dbReference type="Pfam" id="PF08544">
    <property type="entry name" value="GHMP_kinases_C"/>
    <property type="match status" value="1"/>
</dbReference>
<dbReference type="InterPro" id="IPR006203">
    <property type="entry name" value="GHMP_knse_ATP-bd_CS"/>
</dbReference>
<evidence type="ECO:0000256" key="1">
    <source>
        <dbReference type="ARBA" id="ARBA00005015"/>
    </source>
</evidence>
<dbReference type="InterPro" id="IPR014721">
    <property type="entry name" value="Ribsml_uS5_D2-typ_fold_subgr"/>
</dbReference>
<dbReference type="PROSITE" id="PS00627">
    <property type="entry name" value="GHMP_KINASES_ATP"/>
    <property type="match status" value="1"/>
</dbReference>
<evidence type="ECO:0000313" key="18">
    <source>
        <dbReference type="Proteomes" id="UP000182945"/>
    </source>
</evidence>
<dbReference type="PANTHER" id="PTHR20861:SF1">
    <property type="entry name" value="HOMOSERINE KINASE"/>
    <property type="match status" value="1"/>
</dbReference>
<dbReference type="GO" id="GO:0005524">
    <property type="term" value="F:ATP binding"/>
    <property type="evidence" value="ECO:0007669"/>
    <property type="project" value="UniProtKB-UniRule"/>
</dbReference>
<dbReference type="Proteomes" id="UP000182945">
    <property type="component" value="Chromosome"/>
</dbReference>
<evidence type="ECO:0000313" key="17">
    <source>
        <dbReference type="EMBL" id="MBD1222985.1"/>
    </source>
</evidence>
<dbReference type="PANTHER" id="PTHR20861">
    <property type="entry name" value="HOMOSERINE/4-DIPHOSPHOCYTIDYL-2-C-METHYL-D-ERYTHRITOL KINASE"/>
    <property type="match status" value="1"/>
</dbReference>
<dbReference type="NCBIfam" id="TIGR00191">
    <property type="entry name" value="thrB"/>
    <property type="match status" value="1"/>
</dbReference>
<dbReference type="Gene3D" id="3.30.70.890">
    <property type="entry name" value="GHMP kinase, C-terminal domain"/>
    <property type="match status" value="1"/>
</dbReference>
<evidence type="ECO:0000313" key="16">
    <source>
        <dbReference type="EMBL" id="APC46945.1"/>
    </source>
</evidence>
<keyword evidence="7 13" id="KW-0791">Threonine biosynthesis</keyword>
<dbReference type="EMBL" id="CP017962">
    <property type="protein sequence ID" value="APC46945.1"/>
    <property type="molecule type" value="Genomic_DNA"/>
</dbReference>
<dbReference type="GO" id="GO:0004413">
    <property type="term" value="F:homoserine kinase activity"/>
    <property type="evidence" value="ECO:0007669"/>
    <property type="project" value="UniProtKB-UniRule"/>
</dbReference>
<dbReference type="SUPFAM" id="SSF55060">
    <property type="entry name" value="GHMP Kinase, C-terminal domain"/>
    <property type="match status" value="1"/>
</dbReference>
<dbReference type="RefSeq" id="WP_026041509.1">
    <property type="nucleotide sequence ID" value="NZ_CP017962.1"/>
</dbReference>
<evidence type="ECO:0000256" key="11">
    <source>
        <dbReference type="ARBA" id="ARBA00049375"/>
    </source>
</evidence>
<dbReference type="PRINTS" id="PR00958">
    <property type="entry name" value="HOMSERKINASE"/>
</dbReference>
<dbReference type="GO" id="GO:0005737">
    <property type="term" value="C:cytoplasm"/>
    <property type="evidence" value="ECO:0007669"/>
    <property type="project" value="UniProtKB-SubCell"/>
</dbReference>
<evidence type="ECO:0000259" key="14">
    <source>
        <dbReference type="Pfam" id="PF00288"/>
    </source>
</evidence>
<comment type="function">
    <text evidence="12 13">Catalyzes the ATP-dependent phosphorylation of L-homoserine to L-homoserine phosphate.</text>
</comment>
<evidence type="ECO:0000256" key="3">
    <source>
        <dbReference type="ARBA" id="ARBA00012078"/>
    </source>
</evidence>